<dbReference type="InterPro" id="IPR029056">
    <property type="entry name" value="Ribokinase-like"/>
</dbReference>
<feature type="binding site" evidence="18">
    <location>
        <begin position="55"/>
        <end position="59"/>
    </location>
    <ligand>
        <name>(6S)-NADPHX</name>
        <dbReference type="ChEBI" id="CHEBI:64076"/>
    </ligand>
</feature>
<feature type="domain" description="YjeF C-terminal" evidence="20">
    <location>
        <begin position="227"/>
        <end position="497"/>
    </location>
</feature>
<dbReference type="GO" id="GO:0046872">
    <property type="term" value="F:metal ion binding"/>
    <property type="evidence" value="ECO:0007669"/>
    <property type="project" value="UniProtKB-UniRule"/>
</dbReference>
<comment type="similarity">
    <text evidence="18">Belongs to the NnrE/AIBP family.</text>
</comment>
<evidence type="ECO:0000313" key="22">
    <source>
        <dbReference type="EMBL" id="QAA35005.1"/>
    </source>
</evidence>
<keyword evidence="10 17" id="KW-0520">NAD</keyword>
<evidence type="ECO:0000256" key="6">
    <source>
        <dbReference type="ARBA" id="ARBA00022741"/>
    </source>
</evidence>
<keyword evidence="8 17" id="KW-0521">NADP</keyword>
<protein>
    <recommendedName>
        <fullName evidence="19">Bifunctional NAD(P)H-hydrate repair enzyme</fullName>
    </recommendedName>
    <alternativeName>
        <fullName evidence="19">Nicotinamide nucleotide repair protein</fullName>
    </alternativeName>
    <domain>
        <recommendedName>
            <fullName evidence="19">ADP-dependent (S)-NAD(P)H-hydrate dehydratase</fullName>
            <ecNumber evidence="19">4.2.1.136</ecNumber>
        </recommendedName>
        <alternativeName>
            <fullName evidence="19">ADP-dependent NAD(P)HX dehydratase</fullName>
        </alternativeName>
    </domain>
    <domain>
        <recommendedName>
            <fullName evidence="19">NAD(P)H-hydrate epimerase</fullName>
            <ecNumber evidence="19">5.1.99.6</ecNumber>
        </recommendedName>
    </domain>
</protein>
<dbReference type="HAMAP" id="MF_01966">
    <property type="entry name" value="NADHX_epimerase"/>
    <property type="match status" value="1"/>
</dbReference>
<reference evidence="22 23" key="1">
    <citation type="submission" date="2018-01" db="EMBL/GenBank/DDBJ databases">
        <title>Genome Sequencing and Assembly of Anaerobacter polyendosporus strain CT4.</title>
        <authorList>
            <person name="Tachaapaikoon C."/>
            <person name="Sutheeworapong S."/>
            <person name="Jenjaroenpun P."/>
            <person name="Wongsurawat T."/>
            <person name="Nookeaw I."/>
            <person name="Cheawchanlertfa P."/>
            <person name="Kosugi A."/>
            <person name="Cheevadhanarak S."/>
            <person name="Ratanakhanokchai K."/>
        </authorList>
    </citation>
    <scope>NUCLEOTIDE SEQUENCE [LARGE SCALE GENOMIC DNA]</scope>
    <source>
        <strain evidence="22 23">CT4</strain>
    </source>
</reference>
<feature type="binding site" evidence="18">
    <location>
        <position position="142"/>
    </location>
    <ligand>
        <name>(6S)-NADPHX</name>
        <dbReference type="ChEBI" id="CHEBI:64076"/>
    </ligand>
</feature>
<evidence type="ECO:0000256" key="17">
    <source>
        <dbReference type="HAMAP-Rule" id="MF_01965"/>
    </source>
</evidence>
<dbReference type="NCBIfam" id="TIGR00197">
    <property type="entry name" value="yjeF_nterm"/>
    <property type="match status" value="1"/>
</dbReference>
<evidence type="ECO:0000256" key="13">
    <source>
        <dbReference type="ARBA" id="ARBA00023268"/>
    </source>
</evidence>
<gene>
    <name evidence="18" type="primary">nnrE</name>
    <name evidence="17" type="synonym">nnrD</name>
    <name evidence="22" type="ORF">C1I91_27030</name>
</gene>
<evidence type="ECO:0000256" key="18">
    <source>
        <dbReference type="HAMAP-Rule" id="MF_01966"/>
    </source>
</evidence>
<dbReference type="GO" id="GO:0046496">
    <property type="term" value="P:nicotinamide nucleotide metabolic process"/>
    <property type="evidence" value="ECO:0007669"/>
    <property type="project" value="UniProtKB-UniRule"/>
</dbReference>
<comment type="catalytic activity">
    <reaction evidence="16 17 19">
        <text>(6S)-NADPHX + ADP = AMP + phosphate + NADPH + H(+)</text>
        <dbReference type="Rhea" id="RHEA:32235"/>
        <dbReference type="ChEBI" id="CHEBI:15378"/>
        <dbReference type="ChEBI" id="CHEBI:43474"/>
        <dbReference type="ChEBI" id="CHEBI:57783"/>
        <dbReference type="ChEBI" id="CHEBI:64076"/>
        <dbReference type="ChEBI" id="CHEBI:456215"/>
        <dbReference type="ChEBI" id="CHEBI:456216"/>
        <dbReference type="EC" id="4.2.1.136"/>
    </reaction>
</comment>
<comment type="catalytic activity">
    <reaction evidence="15 17 19">
        <text>(6S)-NADHX + ADP = AMP + phosphate + NADH + H(+)</text>
        <dbReference type="Rhea" id="RHEA:32223"/>
        <dbReference type="ChEBI" id="CHEBI:15378"/>
        <dbReference type="ChEBI" id="CHEBI:43474"/>
        <dbReference type="ChEBI" id="CHEBI:57945"/>
        <dbReference type="ChEBI" id="CHEBI:64074"/>
        <dbReference type="ChEBI" id="CHEBI:456215"/>
        <dbReference type="ChEBI" id="CHEBI:456216"/>
        <dbReference type="EC" id="4.2.1.136"/>
    </reaction>
</comment>
<evidence type="ECO:0000256" key="7">
    <source>
        <dbReference type="ARBA" id="ARBA00022840"/>
    </source>
</evidence>
<dbReference type="Gene3D" id="3.40.1190.20">
    <property type="match status" value="1"/>
</dbReference>
<dbReference type="Proteomes" id="UP000286268">
    <property type="component" value="Chromosome"/>
</dbReference>
<dbReference type="NCBIfam" id="TIGR00196">
    <property type="entry name" value="yjeF_cterm"/>
    <property type="match status" value="1"/>
</dbReference>
<comment type="cofactor">
    <cofactor evidence="17">
        <name>Mg(2+)</name>
        <dbReference type="ChEBI" id="CHEBI:18420"/>
    </cofactor>
</comment>
<comment type="similarity">
    <text evidence="17">Belongs to the NnrD/CARKD family.</text>
</comment>
<feature type="binding site" evidence="18">
    <location>
        <begin position="131"/>
        <end position="137"/>
    </location>
    <ligand>
        <name>(6S)-NADPHX</name>
        <dbReference type="ChEBI" id="CHEBI:64076"/>
    </ligand>
</feature>
<feature type="binding site" evidence="17">
    <location>
        <position position="323"/>
    </location>
    <ligand>
        <name>(6S)-NADPHX</name>
        <dbReference type="ChEBI" id="CHEBI:64076"/>
    </ligand>
</feature>
<dbReference type="RefSeq" id="WP_128215699.1">
    <property type="nucleotide sequence ID" value="NZ_CP025746.1"/>
</dbReference>
<feature type="binding site" evidence="18">
    <location>
        <position position="160"/>
    </location>
    <ligand>
        <name>(6S)-NADPHX</name>
        <dbReference type="ChEBI" id="CHEBI:64076"/>
    </ligand>
</feature>
<evidence type="ECO:0000256" key="5">
    <source>
        <dbReference type="ARBA" id="ARBA00022723"/>
    </source>
</evidence>
<keyword evidence="6 17" id="KW-0547">Nucleotide-binding</keyword>
<dbReference type="InterPro" id="IPR000631">
    <property type="entry name" value="CARKD"/>
</dbReference>
<dbReference type="KEGG" id="cmah:C1I91_27030"/>
<evidence type="ECO:0000256" key="8">
    <source>
        <dbReference type="ARBA" id="ARBA00022857"/>
    </source>
</evidence>
<feature type="binding site" evidence="17">
    <location>
        <begin position="411"/>
        <end position="415"/>
    </location>
    <ligand>
        <name>AMP</name>
        <dbReference type="ChEBI" id="CHEBI:456215"/>
    </ligand>
</feature>
<comment type="cofactor">
    <cofactor evidence="18 19">
        <name>K(+)</name>
        <dbReference type="ChEBI" id="CHEBI:29103"/>
    </cofactor>
    <text evidence="18 19">Binds 1 potassium ion per subunit.</text>
</comment>
<dbReference type="InterPro" id="IPR004443">
    <property type="entry name" value="YjeF_N_dom"/>
</dbReference>
<dbReference type="PANTHER" id="PTHR12592">
    <property type="entry name" value="ATP-DEPENDENT (S)-NAD(P)H-HYDRATE DEHYDRATASE FAMILY MEMBER"/>
    <property type="match status" value="1"/>
</dbReference>
<dbReference type="CDD" id="cd01171">
    <property type="entry name" value="YXKO-related"/>
    <property type="match status" value="1"/>
</dbReference>
<dbReference type="PIRSF" id="PIRSF017184">
    <property type="entry name" value="Nnr"/>
    <property type="match status" value="1"/>
</dbReference>
<keyword evidence="7 17" id="KW-0067">ATP-binding</keyword>
<evidence type="ECO:0000256" key="3">
    <source>
        <dbReference type="ARBA" id="ARBA00006001"/>
    </source>
</evidence>
<feature type="binding site" evidence="17">
    <location>
        <position position="374"/>
    </location>
    <ligand>
        <name>(6S)-NADPHX</name>
        <dbReference type="ChEBI" id="CHEBI:64076"/>
    </ligand>
</feature>
<dbReference type="GO" id="GO:0052856">
    <property type="term" value="F:NAD(P)HX epimerase activity"/>
    <property type="evidence" value="ECO:0007669"/>
    <property type="project" value="UniProtKB-UniRule"/>
</dbReference>
<dbReference type="InterPro" id="IPR030677">
    <property type="entry name" value="Nnr"/>
</dbReference>
<dbReference type="PANTHER" id="PTHR12592:SF0">
    <property type="entry name" value="ATP-DEPENDENT (S)-NAD(P)H-HYDRATE DEHYDRATASE"/>
    <property type="match status" value="1"/>
</dbReference>
<evidence type="ECO:0000256" key="16">
    <source>
        <dbReference type="ARBA" id="ARBA00049209"/>
    </source>
</evidence>
<dbReference type="GO" id="GO:0005524">
    <property type="term" value="F:ATP binding"/>
    <property type="evidence" value="ECO:0007669"/>
    <property type="project" value="UniProtKB-UniRule"/>
</dbReference>
<dbReference type="EC" id="5.1.99.6" evidence="19"/>
<keyword evidence="11 18" id="KW-0413">Isomerase</keyword>
<dbReference type="GO" id="GO:0052855">
    <property type="term" value="F:ADP-dependent NAD(P)H-hydrate dehydratase activity"/>
    <property type="evidence" value="ECO:0007669"/>
    <property type="project" value="UniProtKB-UniRule"/>
</dbReference>
<evidence type="ECO:0000256" key="11">
    <source>
        <dbReference type="ARBA" id="ARBA00023235"/>
    </source>
</evidence>
<dbReference type="PROSITE" id="PS51383">
    <property type="entry name" value="YJEF_C_3"/>
    <property type="match status" value="1"/>
</dbReference>
<comment type="function">
    <text evidence="17">Catalyzes the dehydration of the S-form of NAD(P)HX at the expense of ADP, which is converted to AMP. Together with NAD(P)HX epimerase, which catalyzes the epimerization of the S- and R-forms, the enzyme allows the repair of both epimers of NAD(P)HX, a damaged form of NAD(P)H that is a result of enzymatic or heat-dependent hydration.</text>
</comment>
<evidence type="ECO:0000256" key="1">
    <source>
        <dbReference type="ARBA" id="ARBA00000013"/>
    </source>
</evidence>
<keyword evidence="23" id="KW-1185">Reference proteome</keyword>
<evidence type="ECO:0000259" key="21">
    <source>
        <dbReference type="PROSITE" id="PS51385"/>
    </source>
</evidence>
<feature type="binding site" evidence="18">
    <location>
        <position position="163"/>
    </location>
    <ligand>
        <name>K(+)</name>
        <dbReference type="ChEBI" id="CHEBI:29103"/>
    </ligand>
</feature>
<evidence type="ECO:0000256" key="4">
    <source>
        <dbReference type="ARBA" id="ARBA00009524"/>
    </source>
</evidence>
<keyword evidence="5 18" id="KW-0479">Metal-binding</keyword>
<dbReference type="HAMAP" id="MF_01965">
    <property type="entry name" value="NADHX_dehydratase"/>
    <property type="match status" value="1"/>
</dbReference>
<evidence type="ECO:0000256" key="9">
    <source>
        <dbReference type="ARBA" id="ARBA00022958"/>
    </source>
</evidence>
<sequence length="500" mass="54335">MRIGSSENIRKIDQYCIDKIGIPSIVLMENAALKVLSNLDLKIHKNYVIVCGNGNNGGDGLALARHLKALGKSIDVFLIDLNGKLSDDCSMNYSILKNLGVKVYGLNNIEDCSQLRESLLNSDATIDAIFGTGLSRNLSEFYIDVISVINENSNYIVSIDTPSGMECNTGKVLGNCIEADKTITFQFLKKGFLTWGTSKYTGHIIIENIGITDEIVDQYNDNIFMITEEMVKKYIPNRNKYGYKGDYGKVLVLAGSSGFSGAAYITVNSAVRSGAGLATLCTSPDLQKILSTKLTEAMTSSYEDEEALSRLIDKSNCIAIGPGMGDTGLTLELLKKVLNRSTCPLVIDADGINVLKDKKELLINNNLPIVITPHIGEMATLTGYSREYIKENRLEVSREFAIKYKIVVLLKGYNTIITDGNKTYVNPTGNSSMASGGMGDCLTGIIASFIAQGLSILEAAAISAYIHGYIGDSLSESMYCVNASHIMDNISSIIKEIQLK</sequence>
<keyword evidence="13" id="KW-0511">Multifunctional enzyme</keyword>
<dbReference type="GO" id="GO:0110051">
    <property type="term" value="P:metabolite repair"/>
    <property type="evidence" value="ECO:0007669"/>
    <property type="project" value="TreeGrafter"/>
</dbReference>
<evidence type="ECO:0000256" key="2">
    <source>
        <dbReference type="ARBA" id="ARBA00000909"/>
    </source>
</evidence>
<organism evidence="22 23">
    <name type="scientific">Clostridium manihotivorum</name>
    <dbReference type="NCBI Taxonomy" id="2320868"/>
    <lineage>
        <taxon>Bacteria</taxon>
        <taxon>Bacillati</taxon>
        <taxon>Bacillota</taxon>
        <taxon>Clostridia</taxon>
        <taxon>Eubacteriales</taxon>
        <taxon>Clostridiaceae</taxon>
        <taxon>Clostridium</taxon>
    </lineage>
</organism>
<comment type="similarity">
    <text evidence="3 19">In the N-terminal section; belongs to the NnrE/AIBP family.</text>
</comment>
<comment type="catalytic activity">
    <reaction evidence="2 18 19">
        <text>(6R)-NADPHX = (6S)-NADPHX</text>
        <dbReference type="Rhea" id="RHEA:32227"/>
        <dbReference type="ChEBI" id="CHEBI:64076"/>
        <dbReference type="ChEBI" id="CHEBI:64077"/>
        <dbReference type="EC" id="5.1.99.6"/>
    </reaction>
</comment>
<dbReference type="EMBL" id="CP025746">
    <property type="protein sequence ID" value="QAA35005.1"/>
    <property type="molecule type" value="Genomic_DNA"/>
</dbReference>
<evidence type="ECO:0000256" key="15">
    <source>
        <dbReference type="ARBA" id="ARBA00048238"/>
    </source>
</evidence>
<evidence type="ECO:0000256" key="12">
    <source>
        <dbReference type="ARBA" id="ARBA00023239"/>
    </source>
</evidence>
<comment type="similarity">
    <text evidence="4 19">In the C-terminal section; belongs to the NnrD/CARKD family.</text>
</comment>
<dbReference type="AlphaFoldDB" id="A0A3R5TJL4"/>
<dbReference type="OrthoDB" id="9806925at2"/>
<feature type="binding site" evidence="17">
    <location>
        <position position="439"/>
    </location>
    <ligand>
        <name>AMP</name>
        <dbReference type="ChEBI" id="CHEBI:456215"/>
    </ligand>
</feature>
<feature type="domain" description="YjeF N-terminal" evidence="21">
    <location>
        <begin position="9"/>
        <end position="217"/>
    </location>
</feature>
<feature type="binding site" evidence="18">
    <location>
        <position position="127"/>
    </location>
    <ligand>
        <name>K(+)</name>
        <dbReference type="ChEBI" id="CHEBI:29103"/>
    </ligand>
</feature>
<dbReference type="Gene3D" id="3.40.50.10260">
    <property type="entry name" value="YjeF N-terminal domain"/>
    <property type="match status" value="1"/>
</dbReference>
<evidence type="ECO:0000256" key="14">
    <source>
        <dbReference type="ARBA" id="ARBA00025153"/>
    </source>
</evidence>
<feature type="binding site" evidence="17">
    <location>
        <position position="262"/>
    </location>
    <ligand>
        <name>(6S)-NADPHX</name>
        <dbReference type="ChEBI" id="CHEBI:64076"/>
    </ligand>
</feature>
<accession>A0A3R5TJL4</accession>
<keyword evidence="9 18" id="KW-0630">Potassium</keyword>
<feature type="binding site" evidence="18">
    <location>
        <position position="56"/>
    </location>
    <ligand>
        <name>K(+)</name>
        <dbReference type="ChEBI" id="CHEBI:29103"/>
    </ligand>
</feature>
<keyword evidence="12 17" id="KW-0456">Lyase</keyword>
<dbReference type="SUPFAM" id="SSF64153">
    <property type="entry name" value="YjeF N-terminal domain-like"/>
    <property type="match status" value="1"/>
</dbReference>
<feature type="binding site" evidence="17">
    <location>
        <position position="440"/>
    </location>
    <ligand>
        <name>(6S)-NADPHX</name>
        <dbReference type="ChEBI" id="CHEBI:64076"/>
    </ligand>
</feature>
<evidence type="ECO:0000256" key="19">
    <source>
        <dbReference type="PIRNR" id="PIRNR017184"/>
    </source>
</evidence>
<dbReference type="EC" id="4.2.1.136" evidence="19"/>
<comment type="subunit">
    <text evidence="17">Homotetramer.</text>
</comment>
<dbReference type="PROSITE" id="PS51385">
    <property type="entry name" value="YJEF_N"/>
    <property type="match status" value="1"/>
</dbReference>
<dbReference type="Pfam" id="PF03853">
    <property type="entry name" value="YjeF_N"/>
    <property type="match status" value="1"/>
</dbReference>
<comment type="catalytic activity">
    <reaction evidence="1 18 19">
        <text>(6R)-NADHX = (6S)-NADHX</text>
        <dbReference type="Rhea" id="RHEA:32215"/>
        <dbReference type="ChEBI" id="CHEBI:64074"/>
        <dbReference type="ChEBI" id="CHEBI:64075"/>
        <dbReference type="EC" id="5.1.99.6"/>
    </reaction>
</comment>
<name>A0A3R5TJL4_9CLOT</name>
<evidence type="ECO:0000256" key="10">
    <source>
        <dbReference type="ARBA" id="ARBA00023027"/>
    </source>
</evidence>
<proteinExistence type="inferred from homology"/>
<dbReference type="InterPro" id="IPR036652">
    <property type="entry name" value="YjeF_N_dom_sf"/>
</dbReference>
<dbReference type="Pfam" id="PF01256">
    <property type="entry name" value="Carb_kinase"/>
    <property type="match status" value="1"/>
</dbReference>
<evidence type="ECO:0000259" key="20">
    <source>
        <dbReference type="PROSITE" id="PS51383"/>
    </source>
</evidence>
<comment type="function">
    <text evidence="14 19">Bifunctional enzyme that catalyzes the epimerization of the S- and R-forms of NAD(P)HX and the dehydration of the S-form of NAD(P)HX at the expense of ADP, which is converted to AMP. This allows the repair of both epimers of NAD(P)HX, a damaged form of NAD(P)H that is a result of enzymatic or heat-dependent hydration.</text>
</comment>
<evidence type="ECO:0000313" key="23">
    <source>
        <dbReference type="Proteomes" id="UP000286268"/>
    </source>
</evidence>
<comment type="function">
    <text evidence="18">Catalyzes the epimerization of the S- and R-forms of NAD(P)HX, a damaged form of NAD(P)H that is a result of enzymatic or heat-dependent hydration. This is a prerequisite for the S-specific NAD(P)H-hydrate dehydratase to allow the repair of both epimers of NAD(P)HX.</text>
</comment>
<dbReference type="SUPFAM" id="SSF53613">
    <property type="entry name" value="Ribokinase-like"/>
    <property type="match status" value="1"/>
</dbReference>